<evidence type="ECO:0000313" key="2">
    <source>
        <dbReference type="Proteomes" id="UP001317532"/>
    </source>
</evidence>
<dbReference type="Proteomes" id="UP001317532">
    <property type="component" value="Chromosome"/>
</dbReference>
<dbReference type="AlphaFoldDB" id="A0AAN1XV01"/>
<proteinExistence type="predicted"/>
<sequence>MVVVVGPQHEAMDVHDGARRTLHVGATLTHEALPGFALDLDVLFAREALSDSIRSDDPFGRAAWGLRGG</sequence>
<protein>
    <submittedName>
        <fullName evidence="1">Uncharacterized protein</fullName>
    </submittedName>
</protein>
<keyword evidence="2" id="KW-1185">Reference proteome</keyword>
<organism evidence="1 2">
    <name type="scientific">Vulcanimicrobium alpinum</name>
    <dbReference type="NCBI Taxonomy" id="3016050"/>
    <lineage>
        <taxon>Bacteria</taxon>
        <taxon>Bacillati</taxon>
        <taxon>Vulcanimicrobiota</taxon>
        <taxon>Vulcanimicrobiia</taxon>
        <taxon>Vulcanimicrobiales</taxon>
        <taxon>Vulcanimicrobiaceae</taxon>
        <taxon>Vulcanimicrobium</taxon>
    </lineage>
</organism>
<name>A0AAN1XV01_UNVUL</name>
<dbReference type="RefSeq" id="WP_317996507.1">
    <property type="nucleotide sequence ID" value="NZ_AP025523.1"/>
</dbReference>
<dbReference type="KEGG" id="vab:WPS_07460"/>
<dbReference type="EMBL" id="AP025523">
    <property type="protein sequence ID" value="BDE05470.1"/>
    <property type="molecule type" value="Genomic_DNA"/>
</dbReference>
<gene>
    <name evidence="1" type="ORF">WPS_07460</name>
</gene>
<reference evidence="1 2" key="1">
    <citation type="journal article" date="2022" name="ISME Commun">
        <title>Vulcanimicrobium alpinus gen. nov. sp. nov., the first cultivated representative of the candidate phylum 'Eremiobacterota', is a metabolically versatile aerobic anoxygenic phototroph.</title>
        <authorList>
            <person name="Yabe S."/>
            <person name="Muto K."/>
            <person name="Abe K."/>
            <person name="Yokota A."/>
            <person name="Staudigel H."/>
            <person name="Tebo B.M."/>
        </authorList>
    </citation>
    <scope>NUCLEOTIDE SEQUENCE [LARGE SCALE GENOMIC DNA]</scope>
    <source>
        <strain evidence="1 2">WC8-2</strain>
    </source>
</reference>
<evidence type="ECO:0000313" key="1">
    <source>
        <dbReference type="EMBL" id="BDE05470.1"/>
    </source>
</evidence>
<accession>A0AAN1XV01</accession>